<protein>
    <submittedName>
        <fullName evidence="1">Uncharacterized protein</fullName>
    </submittedName>
</protein>
<gene>
    <name evidence="1" type="ORF">AB3G32_15060</name>
</gene>
<reference evidence="1" key="1">
    <citation type="submission" date="2024-07" db="EMBL/GenBank/DDBJ databases">
        <authorList>
            <person name="Biller S.J."/>
        </authorList>
    </citation>
    <scope>NUCLEOTIDE SEQUENCE</scope>
    <source>
        <strain evidence="1">WC2429</strain>
    </source>
</reference>
<dbReference type="AlphaFoldDB" id="A0AB39WI13"/>
<accession>A0AB39WI13</accession>
<dbReference type="EMBL" id="CP165627">
    <property type="protein sequence ID" value="XDV01636.1"/>
    <property type="molecule type" value="Genomic_DNA"/>
</dbReference>
<sequence>MYSVFVEIFEKTDQYLKVIRELKEDIQDVYIYNKVENSFGKKYCRIYVEINLIPNPSHSQYEIEKYLYNNFENFGIKPYFSFYLGSSNYNSKDEILENREEQMHYYYIHNLLEWELKKVNIKVNVDKFESEYSLKKDRIKEDEKRELEKQKITAEISPFIHKEGRLIVINSYDKLRIGKIIEAKTLSNNISLLEVKKDFTIGKIKLDSISINEILAIIDQSLLGKITKEELIELIITKSDFKGLEWKREY</sequence>
<organism evidence="1">
    <name type="scientific">Flavobacterium sp. WC2429</name>
    <dbReference type="NCBI Taxonomy" id="3234140"/>
    <lineage>
        <taxon>Bacteria</taxon>
        <taxon>Pseudomonadati</taxon>
        <taxon>Bacteroidota</taxon>
        <taxon>Flavobacteriia</taxon>
        <taxon>Flavobacteriales</taxon>
        <taxon>Flavobacteriaceae</taxon>
        <taxon>Flavobacterium</taxon>
    </lineage>
</organism>
<proteinExistence type="predicted"/>
<name>A0AB39WI13_9FLAO</name>
<evidence type="ECO:0000313" key="1">
    <source>
        <dbReference type="EMBL" id="XDV01636.1"/>
    </source>
</evidence>
<dbReference type="RefSeq" id="WP_369765260.1">
    <property type="nucleotide sequence ID" value="NZ_CP165627.1"/>
</dbReference>